<evidence type="ECO:0000313" key="1">
    <source>
        <dbReference type="EMBL" id="AXE18550.1"/>
    </source>
</evidence>
<dbReference type="KEGG" id="run:DR864_12685"/>
<reference evidence="1 2" key="1">
    <citation type="submission" date="2018-07" db="EMBL/GenBank/DDBJ databases">
        <title>Genome sequencing of Runella.</title>
        <authorList>
            <person name="Baek M.-G."/>
            <person name="Yi H."/>
        </authorList>
    </citation>
    <scope>NUCLEOTIDE SEQUENCE [LARGE SCALE GENOMIC DNA]</scope>
    <source>
        <strain evidence="1 2">HYN0085</strain>
    </source>
</reference>
<dbReference type="AlphaFoldDB" id="A0A344TIS9"/>
<protein>
    <submittedName>
        <fullName evidence="1">Uncharacterized protein</fullName>
    </submittedName>
</protein>
<dbReference type="OrthoDB" id="6400902at2"/>
<organism evidence="1 2">
    <name type="scientific">Runella rosea</name>
    <dbReference type="NCBI Taxonomy" id="2259595"/>
    <lineage>
        <taxon>Bacteria</taxon>
        <taxon>Pseudomonadati</taxon>
        <taxon>Bacteroidota</taxon>
        <taxon>Cytophagia</taxon>
        <taxon>Cytophagales</taxon>
        <taxon>Spirosomataceae</taxon>
        <taxon>Runella</taxon>
    </lineage>
</organism>
<dbReference type="Proteomes" id="UP000251993">
    <property type="component" value="Chromosome"/>
</dbReference>
<evidence type="ECO:0000313" key="2">
    <source>
        <dbReference type="Proteomes" id="UP000251993"/>
    </source>
</evidence>
<sequence length="394" mass="45040">MANRLEAIVQKPKHIQFLFLFSALLKKACWNAGILCVFLLVATTVFAQAPMKKKEYTVTINDTTEYTLQLAFDEGGQPLYYFSNLFTPVCLTGECKPVYINFYWDLLGNYTRFDFPKGAVLTRMDHKPFKPEDYEKLQDILANTHSLLKDVSMEDLVGKGTENLADSVDAKAGATLKTVKNEVIDGAVYTCYTLWHIAHGKVVTEMQRITETFKNEALLHRFLTDNNHHYQYWAMERVMNTEGIVALDFQSDMQQVIRGRNIFTARFALQKINVAFFADNARQQWLWETYQSAGYPLQLVILKKMATLPLTNTMAEQVAQQIGKSNQEQGSLLLKALATQPKLSEQTLLTLADQLANENFAAEIYRVLEARQPKNQTVQKKIVKFKQTLHPNNK</sequence>
<keyword evidence="2" id="KW-1185">Reference proteome</keyword>
<name>A0A344TIS9_9BACT</name>
<accession>A0A344TIS9</accession>
<gene>
    <name evidence="1" type="ORF">DR864_12685</name>
</gene>
<proteinExistence type="predicted"/>
<dbReference type="EMBL" id="CP030850">
    <property type="protein sequence ID" value="AXE18550.1"/>
    <property type="molecule type" value="Genomic_DNA"/>
</dbReference>